<evidence type="ECO:0000256" key="1">
    <source>
        <dbReference type="ARBA" id="ARBA00022777"/>
    </source>
</evidence>
<evidence type="ECO:0000313" key="4">
    <source>
        <dbReference type="Proteomes" id="UP000371041"/>
    </source>
</evidence>
<dbReference type="Gene3D" id="3.30.230.10">
    <property type="match status" value="1"/>
</dbReference>
<dbReference type="InterPro" id="IPR014721">
    <property type="entry name" value="Ribsml_uS5_D2-typ_fold_subgr"/>
</dbReference>
<dbReference type="Proteomes" id="UP000371041">
    <property type="component" value="Chromosome"/>
</dbReference>
<dbReference type="InterPro" id="IPR012363">
    <property type="entry name" value="PduX"/>
</dbReference>
<dbReference type="RefSeq" id="WP_154076703.1">
    <property type="nucleotide sequence ID" value="NZ_CP045929.1"/>
</dbReference>
<organism evidence="3 4">
    <name type="scientific">Allosaccharopolyspora coralli</name>
    <dbReference type="NCBI Taxonomy" id="2665642"/>
    <lineage>
        <taxon>Bacteria</taxon>
        <taxon>Bacillati</taxon>
        <taxon>Actinomycetota</taxon>
        <taxon>Actinomycetes</taxon>
        <taxon>Pseudonocardiales</taxon>
        <taxon>Pseudonocardiaceae</taxon>
        <taxon>Allosaccharopolyspora</taxon>
    </lineage>
</organism>
<gene>
    <name evidence="3" type="ORF">GIY23_11815</name>
</gene>
<dbReference type="InterPro" id="IPR020568">
    <property type="entry name" value="Ribosomal_Su5_D2-typ_SF"/>
</dbReference>
<reference evidence="4" key="1">
    <citation type="submission" date="2019-11" db="EMBL/GenBank/DDBJ databases">
        <title>The complete genome sequence of Saccharopolyspora sp. E2A.</title>
        <authorList>
            <person name="Zhang G."/>
        </authorList>
    </citation>
    <scope>NUCLEOTIDE SEQUENCE [LARGE SCALE GENOMIC DNA]</scope>
    <source>
        <strain evidence="4">E2A</strain>
    </source>
</reference>
<keyword evidence="4" id="KW-1185">Reference proteome</keyword>
<dbReference type="GO" id="GO:0016301">
    <property type="term" value="F:kinase activity"/>
    <property type="evidence" value="ECO:0007669"/>
    <property type="project" value="UniProtKB-KW"/>
</dbReference>
<dbReference type="GO" id="GO:0005524">
    <property type="term" value="F:ATP binding"/>
    <property type="evidence" value="ECO:0007669"/>
    <property type="project" value="InterPro"/>
</dbReference>
<name>A0A5Q3Q8I5_9PSEU</name>
<keyword evidence="1 3" id="KW-0808">Transferase</keyword>
<dbReference type="EMBL" id="CP045929">
    <property type="protein sequence ID" value="QGK70120.1"/>
    <property type="molecule type" value="Genomic_DNA"/>
</dbReference>
<dbReference type="PIRSF" id="PIRSF033887">
    <property type="entry name" value="PduX"/>
    <property type="match status" value="1"/>
</dbReference>
<accession>A0A5Q3Q8I5</accession>
<dbReference type="AlphaFoldDB" id="A0A5Q3Q8I5"/>
<protein>
    <submittedName>
        <fullName evidence="3">GHMP kinase</fullName>
    </submittedName>
</protein>
<dbReference type="SUPFAM" id="SSF54211">
    <property type="entry name" value="Ribosomal protein S5 domain 2-like"/>
    <property type="match status" value="1"/>
</dbReference>
<proteinExistence type="predicted"/>
<feature type="domain" description="GHMP kinase N-terminal" evidence="2">
    <location>
        <begin position="73"/>
        <end position="138"/>
    </location>
</feature>
<dbReference type="Pfam" id="PF00288">
    <property type="entry name" value="GHMP_kinases_N"/>
    <property type="match status" value="1"/>
</dbReference>
<keyword evidence="1 3" id="KW-0418">Kinase</keyword>
<evidence type="ECO:0000259" key="2">
    <source>
        <dbReference type="Pfam" id="PF00288"/>
    </source>
</evidence>
<dbReference type="KEGG" id="sace:GIY23_11815"/>
<dbReference type="InterPro" id="IPR006204">
    <property type="entry name" value="GHMP_kinase_N_dom"/>
</dbReference>
<sequence>MLRGFGHAPCHFGELIQGVFRSDGGAVCRALVTLPMTEHGTSAHFTRIPDSGLGDIAVVNADRAKARRAAEITARRCAQLAGVRGSGGRLVLDSDVPVGIGMGSSTSDVLATIRAVASAFDVRLPPETTVSLAVEAETACDPLMLDERPVLFGPRNGRALEVLGPNLPPMVVLGCTTGNAAAVDTVSLPDVPVAAVEDYERLRTDVRRAVATGDVGLLGKACTHSARLNQSLLPKKEFEALEDIARRCGAAGVQVAHSGNVAGILLDARSPDLARCLEWGTTLLAQYDMTATVVFRAGGNPQSGTCVASNSARAVRREGVGAGVRPHR</sequence>
<evidence type="ECO:0000313" key="3">
    <source>
        <dbReference type="EMBL" id="QGK70120.1"/>
    </source>
</evidence>